<sequence length="88" mass="9869">MDHQRYSAAGKQRSNAAKVLDQRLRAWLPDVEVPLCSGRLMKRLNTPIGPAAGNAARPTSFDREELKELAAIFREDGVSQERCYGARR</sequence>
<dbReference type="RefSeq" id="XP_022470220.1">
    <property type="nucleotide sequence ID" value="XM_022623313.1"/>
</dbReference>
<dbReference type="Proteomes" id="UP000176998">
    <property type="component" value="Unassembled WGS sequence"/>
</dbReference>
<protein>
    <submittedName>
        <fullName evidence="1">Uncharacterized protein</fullName>
    </submittedName>
</protein>
<keyword evidence="2" id="KW-1185">Reference proteome</keyword>
<comment type="caution">
    <text evidence="1">The sequence shown here is derived from an EMBL/GenBank/DDBJ whole genome shotgun (WGS) entry which is preliminary data.</text>
</comment>
<organism evidence="1 2">
    <name type="scientific">Colletotrichum orchidophilum</name>
    <dbReference type="NCBI Taxonomy" id="1209926"/>
    <lineage>
        <taxon>Eukaryota</taxon>
        <taxon>Fungi</taxon>
        <taxon>Dikarya</taxon>
        <taxon>Ascomycota</taxon>
        <taxon>Pezizomycotina</taxon>
        <taxon>Sordariomycetes</taxon>
        <taxon>Hypocreomycetidae</taxon>
        <taxon>Glomerellales</taxon>
        <taxon>Glomerellaceae</taxon>
        <taxon>Colletotrichum</taxon>
    </lineage>
</organism>
<dbReference type="AlphaFoldDB" id="A0A1G4AVH3"/>
<proteinExistence type="predicted"/>
<evidence type="ECO:0000313" key="2">
    <source>
        <dbReference type="Proteomes" id="UP000176998"/>
    </source>
</evidence>
<gene>
    <name evidence="1" type="ORF">CORC01_11691</name>
</gene>
<reference evidence="1 2" key="1">
    <citation type="submission" date="2016-09" db="EMBL/GenBank/DDBJ databases">
        <authorList>
            <person name="Capua I."/>
            <person name="De Benedictis P."/>
            <person name="Joannis T."/>
            <person name="Lombin L.H."/>
            <person name="Cattoli G."/>
        </authorList>
    </citation>
    <scope>NUCLEOTIDE SEQUENCE [LARGE SCALE GENOMIC DNA]</scope>
    <source>
        <strain evidence="1 2">IMI 309357</strain>
    </source>
</reference>
<name>A0A1G4AVH3_9PEZI</name>
<dbReference type="EMBL" id="MJBS01000130">
    <property type="protein sequence ID" value="OHE93052.1"/>
    <property type="molecule type" value="Genomic_DNA"/>
</dbReference>
<dbReference type="GeneID" id="34564823"/>
<accession>A0A1G4AVH3</accession>
<evidence type="ECO:0000313" key="1">
    <source>
        <dbReference type="EMBL" id="OHE93052.1"/>
    </source>
</evidence>
<dbReference type="OrthoDB" id="10418980at2759"/>